<proteinExistence type="predicted"/>
<keyword evidence="1" id="KW-0812">Transmembrane</keyword>
<evidence type="ECO:0000313" key="3">
    <source>
        <dbReference type="Proteomes" id="UP000886723"/>
    </source>
</evidence>
<feature type="transmembrane region" description="Helical" evidence="1">
    <location>
        <begin position="58"/>
        <end position="79"/>
    </location>
</feature>
<keyword evidence="1" id="KW-1133">Transmembrane helix</keyword>
<keyword evidence="1" id="KW-0472">Membrane</keyword>
<evidence type="ECO:0008006" key="4">
    <source>
        <dbReference type="Google" id="ProtNLM"/>
    </source>
</evidence>
<dbReference type="Proteomes" id="UP000886723">
    <property type="component" value="Unassembled WGS sequence"/>
</dbReference>
<comment type="caution">
    <text evidence="2">The sequence shown here is derived from an EMBL/GenBank/DDBJ whole genome shotgun (WGS) entry which is preliminary data.</text>
</comment>
<organism evidence="2 3">
    <name type="scientific">Candidatus Pullilachnospira stercoravium</name>
    <dbReference type="NCBI Taxonomy" id="2840913"/>
    <lineage>
        <taxon>Bacteria</taxon>
        <taxon>Bacillati</taxon>
        <taxon>Bacillota</taxon>
        <taxon>Clostridia</taxon>
        <taxon>Lachnospirales</taxon>
        <taxon>Lachnospiraceae</taxon>
        <taxon>Lachnospiraceae incertae sedis</taxon>
        <taxon>Candidatus Pullilachnospira</taxon>
    </lineage>
</organism>
<reference evidence="2" key="2">
    <citation type="journal article" date="2021" name="PeerJ">
        <title>Extensive microbial diversity within the chicken gut microbiome revealed by metagenomics and culture.</title>
        <authorList>
            <person name="Gilroy R."/>
            <person name="Ravi A."/>
            <person name="Getino M."/>
            <person name="Pursley I."/>
            <person name="Horton D.L."/>
            <person name="Alikhan N.F."/>
            <person name="Baker D."/>
            <person name="Gharbi K."/>
            <person name="Hall N."/>
            <person name="Watson M."/>
            <person name="Adriaenssens E.M."/>
            <person name="Foster-Nyarko E."/>
            <person name="Jarju S."/>
            <person name="Secka A."/>
            <person name="Antonio M."/>
            <person name="Oren A."/>
            <person name="Chaudhuri R.R."/>
            <person name="La Ragione R."/>
            <person name="Hildebrand F."/>
            <person name="Pallen M.J."/>
        </authorList>
    </citation>
    <scope>NUCLEOTIDE SEQUENCE</scope>
    <source>
        <strain evidence="2">ChiBcec2-4451</strain>
    </source>
</reference>
<name>A0A9D1T5S5_9FIRM</name>
<evidence type="ECO:0000313" key="2">
    <source>
        <dbReference type="EMBL" id="HIV12910.1"/>
    </source>
</evidence>
<evidence type="ECO:0000256" key="1">
    <source>
        <dbReference type="SAM" id="Phobius"/>
    </source>
</evidence>
<dbReference type="EMBL" id="DVON01000159">
    <property type="protein sequence ID" value="HIV12910.1"/>
    <property type="molecule type" value="Genomic_DNA"/>
</dbReference>
<reference evidence="2" key="1">
    <citation type="submission" date="2020-10" db="EMBL/GenBank/DDBJ databases">
        <authorList>
            <person name="Gilroy R."/>
        </authorList>
    </citation>
    <scope>NUCLEOTIDE SEQUENCE</scope>
    <source>
        <strain evidence="2">ChiBcec2-4451</strain>
    </source>
</reference>
<gene>
    <name evidence="2" type="ORF">IAA63_07200</name>
</gene>
<sequence>MKKKTTAYFLKHIGRLRETEWFDCADGEHLFSQKYELEKEKLLRSLEKHPGRGAKRGAAVAAAALALTMTATAGVYAAVSMFRVDVTETEGTDQVKVRVEKDGEGQILPIKITANYLPEGYQEWEEGKYSLNGVFGGTGLSITDGGWCADWNETVEYILNDVSDVETLQVGDAQGVLIHREGYDYPYRMDLYYGDSGHVIIVDASREISREELLKVCENLTYTELTDSNETVTAYQFDAGENGGSFLGSTDGEEEAGETYVEAIPAGQVKKLNESFADGYGFADAVQLKVTDIRVTDTVDVDKLTEETTGDYASVMEHLDGTTLKPYQRTVSEWKDKKLVERVLDTVHVKNVEVTVEVTNSGDENLDDVNMQPRWDRYTAGQDGAFVLDESIPGYEETGASRGGSRYDIQADNFAYYFDSSAYGGSTHFYNMALDAGETRTVHLWFAIPEDELGNSYLQFNEGSDLENRVLVKIIQ</sequence>
<protein>
    <recommendedName>
        <fullName evidence="4">DUF4367 domain-containing protein</fullName>
    </recommendedName>
</protein>
<accession>A0A9D1T5S5</accession>
<dbReference type="AlphaFoldDB" id="A0A9D1T5S5"/>